<evidence type="ECO:0000259" key="1">
    <source>
        <dbReference type="Pfam" id="PF01370"/>
    </source>
</evidence>
<dbReference type="AlphaFoldDB" id="A0AAN0RCW2"/>
<organism evidence="2 3">
    <name type="scientific">Granulibacter bethesdensis</name>
    <dbReference type="NCBI Taxonomy" id="364410"/>
    <lineage>
        <taxon>Bacteria</taxon>
        <taxon>Pseudomonadati</taxon>
        <taxon>Pseudomonadota</taxon>
        <taxon>Alphaproteobacteria</taxon>
        <taxon>Acetobacterales</taxon>
        <taxon>Acetobacteraceae</taxon>
        <taxon>Granulibacter</taxon>
    </lineage>
</organism>
<sequence>MLRDGRRTLIRENSVMTTTESVPVTQSTMAGRIATVFGGSGFLGQSLIRLLAREGYQVRVPVRDPEQVLKLKTAGSVGQIVPLGVSLGSPDAEAGIARAVQGASLVVNLVGLLAEARKGDFQRVHVQAAGLIASLSAQAGVLSFVHISALGADPASPSAYGRSKAEGEEAVRSALPQAAILRPSVVFGAEDHFFNRFAAMAVSLPVAPVIYGNSRMQPVYVEDVARAILAASTQAAGNVIELGGPEVLTMRDIQHRILTMIGRKKPLIDIPDKVAMALAMIAEKMPGRPLTTDQLAMLGSGSVVSPQALTLEALGIVPTPIDLVVPLYLSRFRVGGLVAPRVRKTTTP</sequence>
<dbReference type="PANTHER" id="PTHR12126">
    <property type="entry name" value="NADH-UBIQUINONE OXIDOREDUCTASE 39 KDA SUBUNIT-RELATED"/>
    <property type="match status" value="1"/>
</dbReference>
<name>A0AAN0RCW2_9PROT</name>
<dbReference type="CDD" id="cd05271">
    <property type="entry name" value="NDUFA9_like_SDR_a"/>
    <property type="match status" value="1"/>
</dbReference>
<dbReference type="Proteomes" id="UP000019438">
    <property type="component" value="Chromosome"/>
</dbReference>
<dbReference type="InterPro" id="IPR001509">
    <property type="entry name" value="Epimerase_deHydtase"/>
</dbReference>
<evidence type="ECO:0000313" key="3">
    <source>
        <dbReference type="Proteomes" id="UP000019438"/>
    </source>
</evidence>
<dbReference type="KEGG" id="gbc:GbCGDNIH3_0702"/>
<dbReference type="Gene3D" id="3.40.50.720">
    <property type="entry name" value="NAD(P)-binding Rossmann-like Domain"/>
    <property type="match status" value="1"/>
</dbReference>
<evidence type="ECO:0000313" key="2">
    <source>
        <dbReference type="EMBL" id="AHJ62490.1"/>
    </source>
</evidence>
<feature type="domain" description="NAD-dependent epimerase/dehydratase" evidence="1">
    <location>
        <begin position="35"/>
        <end position="242"/>
    </location>
</feature>
<protein>
    <submittedName>
        <fullName evidence="2">NADH-ubiquinone oxidoreductase 39-40 kDa subunit-like protein</fullName>
    </submittedName>
</protein>
<dbReference type="InterPro" id="IPR036291">
    <property type="entry name" value="NAD(P)-bd_dom_sf"/>
</dbReference>
<dbReference type="SUPFAM" id="SSF51735">
    <property type="entry name" value="NAD(P)-binding Rossmann-fold domains"/>
    <property type="match status" value="1"/>
</dbReference>
<proteinExistence type="predicted"/>
<accession>A0AAN0RCW2</accession>
<reference evidence="3" key="1">
    <citation type="submission" date="2012-06" db="EMBL/GenBank/DDBJ databases">
        <title>Genome analysis of multiple Granulibacter bethesdensis isolates demonstrates substantial genome diversity.</title>
        <authorList>
            <person name="Greenberg D.E."/>
            <person name="Porcella S.F."/>
            <person name="Zarember K."/>
            <person name="Zelazny A.M."/>
            <person name="Bruno D."/>
            <person name="Martens C."/>
            <person name="Barbian K.D."/>
            <person name="Jaske E."/>
            <person name="Holland S.M."/>
        </authorList>
    </citation>
    <scope>NUCLEOTIDE SEQUENCE [LARGE SCALE GENOMIC DNA]</scope>
    <source>
        <strain evidence="3">CGDNIH3</strain>
    </source>
</reference>
<dbReference type="InterPro" id="IPR051207">
    <property type="entry name" value="ComplexI_NDUFA9_subunit"/>
</dbReference>
<dbReference type="GO" id="GO:0044877">
    <property type="term" value="F:protein-containing complex binding"/>
    <property type="evidence" value="ECO:0007669"/>
    <property type="project" value="TreeGrafter"/>
</dbReference>
<gene>
    <name evidence="2" type="ORF">GbCGDNIH3_0702</name>
</gene>
<dbReference type="Pfam" id="PF01370">
    <property type="entry name" value="Epimerase"/>
    <property type="match status" value="1"/>
</dbReference>
<dbReference type="PANTHER" id="PTHR12126:SF11">
    <property type="entry name" value="NADH DEHYDROGENASE [UBIQUINONE] 1 ALPHA SUBCOMPLEX SUBUNIT 9, MITOCHONDRIAL"/>
    <property type="match status" value="1"/>
</dbReference>
<dbReference type="EMBL" id="CP003181">
    <property type="protein sequence ID" value="AHJ62490.1"/>
    <property type="molecule type" value="Genomic_DNA"/>
</dbReference>